<dbReference type="Proteomes" id="UP001153954">
    <property type="component" value="Unassembled WGS sequence"/>
</dbReference>
<protein>
    <submittedName>
        <fullName evidence="1">Uncharacterized protein</fullName>
    </submittedName>
</protein>
<evidence type="ECO:0000313" key="1">
    <source>
        <dbReference type="EMBL" id="CAH2084818.1"/>
    </source>
</evidence>
<name>A0AAU9TDW2_EUPED</name>
<keyword evidence="2" id="KW-1185">Reference proteome</keyword>
<gene>
    <name evidence="1" type="ORF">EEDITHA_LOCUS1354</name>
</gene>
<dbReference type="EMBL" id="CAKOGL010000003">
    <property type="protein sequence ID" value="CAH2084818.1"/>
    <property type="molecule type" value="Genomic_DNA"/>
</dbReference>
<dbReference type="AlphaFoldDB" id="A0AAU9TDW2"/>
<sequence length="73" mass="7894">MQIVLLYVTVQVTAAPALGNAKENHTVSRPGTSQNYTMEKEHALEEMMGKLGAYDHMLEITVGSFLGEAGLTV</sequence>
<comment type="caution">
    <text evidence="1">The sequence shown here is derived from an EMBL/GenBank/DDBJ whole genome shotgun (WGS) entry which is preliminary data.</text>
</comment>
<proteinExistence type="predicted"/>
<evidence type="ECO:0000313" key="2">
    <source>
        <dbReference type="Proteomes" id="UP001153954"/>
    </source>
</evidence>
<reference evidence="1" key="1">
    <citation type="submission" date="2022-03" db="EMBL/GenBank/DDBJ databases">
        <authorList>
            <person name="Tunstrom K."/>
        </authorList>
    </citation>
    <scope>NUCLEOTIDE SEQUENCE</scope>
</reference>
<organism evidence="1 2">
    <name type="scientific">Euphydryas editha</name>
    <name type="common">Edith's checkerspot</name>
    <dbReference type="NCBI Taxonomy" id="104508"/>
    <lineage>
        <taxon>Eukaryota</taxon>
        <taxon>Metazoa</taxon>
        <taxon>Ecdysozoa</taxon>
        <taxon>Arthropoda</taxon>
        <taxon>Hexapoda</taxon>
        <taxon>Insecta</taxon>
        <taxon>Pterygota</taxon>
        <taxon>Neoptera</taxon>
        <taxon>Endopterygota</taxon>
        <taxon>Lepidoptera</taxon>
        <taxon>Glossata</taxon>
        <taxon>Ditrysia</taxon>
        <taxon>Papilionoidea</taxon>
        <taxon>Nymphalidae</taxon>
        <taxon>Nymphalinae</taxon>
        <taxon>Euphydryas</taxon>
    </lineage>
</organism>
<accession>A0AAU9TDW2</accession>